<evidence type="ECO:0000313" key="2">
    <source>
        <dbReference type="EMBL" id="TYL85949.1"/>
    </source>
</evidence>
<comment type="caution">
    <text evidence="2">The sequence shown here is derived from an EMBL/GenBank/DDBJ whole genome shotgun (WGS) entry which is preliminary data.</text>
</comment>
<sequence>MSVDKAKDTPPKKPITENKIVEAKPESSTKTENKPDATPKKQGMGEGQKPVSKAYKDNWNDIFGKKKKR</sequence>
<feature type="compositionally biased region" description="Basic and acidic residues" evidence="1">
    <location>
        <begin position="1"/>
        <end position="39"/>
    </location>
</feature>
<reference evidence="2 3" key="1">
    <citation type="submission" date="2019-08" db="EMBL/GenBank/DDBJ databases">
        <title>Bradyrhizobium hipponensis sp. nov., a rhizobium isolated from a Lupinus angustifolius root nodule in Tunisia.</title>
        <authorList>
            <person name="Off K."/>
            <person name="Rejili M."/>
            <person name="Mars M."/>
            <person name="Brachmann A."/>
            <person name="Marin M."/>
        </authorList>
    </citation>
    <scope>NUCLEOTIDE SEQUENCE [LARGE SCALE GENOMIC DNA]</scope>
    <source>
        <strain evidence="2 3">CTAW11</strain>
    </source>
</reference>
<evidence type="ECO:0000313" key="3">
    <source>
        <dbReference type="Proteomes" id="UP000324853"/>
    </source>
</evidence>
<organism evidence="2 3">
    <name type="scientific">Bradyrhizobium cytisi</name>
    <dbReference type="NCBI Taxonomy" id="515489"/>
    <lineage>
        <taxon>Bacteria</taxon>
        <taxon>Pseudomonadati</taxon>
        <taxon>Pseudomonadota</taxon>
        <taxon>Alphaproteobacteria</taxon>
        <taxon>Hyphomicrobiales</taxon>
        <taxon>Nitrobacteraceae</taxon>
        <taxon>Bradyrhizobium</taxon>
    </lineage>
</organism>
<dbReference type="OrthoDB" id="9851887at2"/>
<evidence type="ECO:0000256" key="1">
    <source>
        <dbReference type="SAM" id="MobiDB-lite"/>
    </source>
</evidence>
<dbReference type="Proteomes" id="UP000324853">
    <property type="component" value="Unassembled WGS sequence"/>
</dbReference>
<dbReference type="RefSeq" id="WP_148750781.1">
    <property type="nucleotide sequence ID" value="NZ_VSSR01000016.1"/>
</dbReference>
<accession>A0A5S4WZG5</accession>
<dbReference type="EMBL" id="VSSR01000016">
    <property type="protein sequence ID" value="TYL85949.1"/>
    <property type="molecule type" value="Genomic_DNA"/>
</dbReference>
<dbReference type="AlphaFoldDB" id="A0A5S4WZG5"/>
<keyword evidence="3" id="KW-1185">Reference proteome</keyword>
<feature type="region of interest" description="Disordered" evidence="1">
    <location>
        <begin position="1"/>
        <end position="69"/>
    </location>
</feature>
<proteinExistence type="predicted"/>
<name>A0A5S4WZG5_9BRAD</name>
<gene>
    <name evidence="2" type="ORF">FXB38_10555</name>
</gene>
<protein>
    <submittedName>
        <fullName evidence="2">Uncharacterized protein</fullName>
    </submittedName>
</protein>